<accession>A0A1C6SKG1</accession>
<feature type="domain" description="HTH tetR-type" evidence="2">
    <location>
        <begin position="13"/>
        <end position="44"/>
    </location>
</feature>
<gene>
    <name evidence="3" type="ORF">GA0074692_2804</name>
</gene>
<evidence type="ECO:0000313" key="4">
    <source>
        <dbReference type="Proteomes" id="UP000198959"/>
    </source>
</evidence>
<dbReference type="OrthoDB" id="3218408at2"/>
<dbReference type="Gene3D" id="1.10.357.10">
    <property type="entry name" value="Tetracycline Repressor, domain 2"/>
    <property type="match status" value="1"/>
</dbReference>
<dbReference type="Proteomes" id="UP000198959">
    <property type="component" value="Unassembled WGS sequence"/>
</dbReference>
<name>A0A1C6SKG1_9ACTN</name>
<reference evidence="4" key="1">
    <citation type="submission" date="2016-06" db="EMBL/GenBank/DDBJ databases">
        <authorList>
            <person name="Varghese N."/>
            <person name="Submissions Spin"/>
        </authorList>
    </citation>
    <scope>NUCLEOTIDE SEQUENCE [LARGE SCALE GENOMIC DNA]</scope>
    <source>
        <strain evidence="4">DSM 43817</strain>
    </source>
</reference>
<dbReference type="GO" id="GO:0003677">
    <property type="term" value="F:DNA binding"/>
    <property type="evidence" value="ECO:0007669"/>
    <property type="project" value="UniProtKB-KW"/>
</dbReference>
<evidence type="ECO:0000313" key="3">
    <source>
        <dbReference type="EMBL" id="SCL29825.1"/>
    </source>
</evidence>
<evidence type="ECO:0000256" key="1">
    <source>
        <dbReference type="ARBA" id="ARBA00023125"/>
    </source>
</evidence>
<sequence length="179" mass="19224">MGTRDLWLGEGVVVLADEGPAGVRIDRLAARLGLTKGSFHHHFTGVADYHAALLTHIEHGQVALLDGLSGELAAVDPVDALRALPSRLDELFDAELDRALRAWAIGNDGARGVVERVDSARLTFLETLWNRAVPDPARARAAALLPHLLLIGANAIRPPLDAASRRAVFDLLPDLIPHV</sequence>
<protein>
    <submittedName>
        <fullName evidence="3">DNA-binding transcriptional regulator, AcrR family</fullName>
    </submittedName>
</protein>
<dbReference type="EMBL" id="FMHW01000002">
    <property type="protein sequence ID" value="SCL29825.1"/>
    <property type="molecule type" value="Genomic_DNA"/>
</dbReference>
<dbReference type="AlphaFoldDB" id="A0A1C6SKG1"/>
<dbReference type="SUPFAM" id="SSF46689">
    <property type="entry name" value="Homeodomain-like"/>
    <property type="match status" value="1"/>
</dbReference>
<keyword evidence="4" id="KW-1185">Reference proteome</keyword>
<organism evidence="3 4">
    <name type="scientific">Micromonospora pallida</name>
    <dbReference type="NCBI Taxonomy" id="145854"/>
    <lineage>
        <taxon>Bacteria</taxon>
        <taxon>Bacillati</taxon>
        <taxon>Actinomycetota</taxon>
        <taxon>Actinomycetes</taxon>
        <taxon>Micromonosporales</taxon>
        <taxon>Micromonosporaceae</taxon>
        <taxon>Micromonospora</taxon>
    </lineage>
</organism>
<dbReference type="InterPro" id="IPR009057">
    <property type="entry name" value="Homeodomain-like_sf"/>
</dbReference>
<evidence type="ECO:0000259" key="2">
    <source>
        <dbReference type="Pfam" id="PF00440"/>
    </source>
</evidence>
<keyword evidence="1 3" id="KW-0238">DNA-binding</keyword>
<dbReference type="RefSeq" id="WP_091644505.1">
    <property type="nucleotide sequence ID" value="NZ_FMHW01000002.1"/>
</dbReference>
<proteinExistence type="predicted"/>
<dbReference type="Pfam" id="PF00440">
    <property type="entry name" value="TetR_N"/>
    <property type="match status" value="1"/>
</dbReference>
<dbReference type="InterPro" id="IPR001647">
    <property type="entry name" value="HTH_TetR"/>
</dbReference>
<dbReference type="STRING" id="145854.GA0074692_2804"/>